<comment type="caution">
    <text evidence="5">The sequence shown here is derived from an EMBL/GenBank/DDBJ whole genome shotgun (WGS) entry which is preliminary data.</text>
</comment>
<evidence type="ECO:0000256" key="3">
    <source>
        <dbReference type="ARBA" id="ARBA00023235"/>
    </source>
</evidence>
<protein>
    <recommendedName>
        <fullName evidence="4">Cellobiose 2-epimerase</fullName>
        <shortName evidence="4">CE</shortName>
        <ecNumber evidence="4">5.1.3.11</ecNumber>
    </recommendedName>
</protein>
<dbReference type="Proteomes" id="UP000249547">
    <property type="component" value="Unassembled WGS sequence"/>
</dbReference>
<dbReference type="InterPro" id="IPR012341">
    <property type="entry name" value="6hp_glycosidase-like_sf"/>
</dbReference>
<comment type="catalytic activity">
    <reaction evidence="1 4">
        <text>D-cellobiose = beta-D-glucosyl-(1-&gt;4)-D-mannopyranose</text>
        <dbReference type="Rhea" id="RHEA:23384"/>
        <dbReference type="ChEBI" id="CHEBI:17057"/>
        <dbReference type="ChEBI" id="CHEBI:47931"/>
        <dbReference type="EC" id="5.1.3.11"/>
    </reaction>
</comment>
<dbReference type="OrthoDB" id="5141876at2"/>
<dbReference type="EMBL" id="QLLL01000006">
    <property type="protein sequence ID" value="RAJ02371.1"/>
    <property type="molecule type" value="Genomic_DNA"/>
</dbReference>
<gene>
    <name evidence="5" type="ORF">LX64_03383</name>
</gene>
<dbReference type="Pfam" id="PF07221">
    <property type="entry name" value="GlcNAc_2-epim"/>
    <property type="match status" value="1"/>
</dbReference>
<comment type="similarity">
    <text evidence="4">Belongs to the cellobiose 2-epimerase family.</text>
</comment>
<dbReference type="SUPFAM" id="SSF48208">
    <property type="entry name" value="Six-hairpin glycosidases"/>
    <property type="match status" value="1"/>
</dbReference>
<dbReference type="InterPro" id="IPR010819">
    <property type="entry name" value="AGE/CE"/>
</dbReference>
<dbReference type="PANTHER" id="PTHR15108">
    <property type="entry name" value="N-ACYLGLUCOSAMINE-2-EPIMERASE"/>
    <property type="match status" value="1"/>
</dbReference>
<keyword evidence="6" id="KW-1185">Reference proteome</keyword>
<evidence type="ECO:0000313" key="6">
    <source>
        <dbReference type="Proteomes" id="UP000249547"/>
    </source>
</evidence>
<reference evidence="5 6" key="1">
    <citation type="submission" date="2018-06" db="EMBL/GenBank/DDBJ databases">
        <title>Genomic Encyclopedia of Archaeal and Bacterial Type Strains, Phase II (KMG-II): from individual species to whole genera.</title>
        <authorList>
            <person name="Goeker M."/>
        </authorList>
    </citation>
    <scope>NUCLEOTIDE SEQUENCE [LARGE SCALE GENOMIC DNA]</scope>
    <source>
        <strain evidence="5 6">DSM 23857</strain>
    </source>
</reference>
<dbReference type="InterPro" id="IPR008928">
    <property type="entry name" value="6-hairpin_glycosidase_sf"/>
</dbReference>
<dbReference type="InterPro" id="IPR028584">
    <property type="entry name" value="Cellobiose_2_epim"/>
</dbReference>
<dbReference type="RefSeq" id="WP_111598818.1">
    <property type="nucleotide sequence ID" value="NZ_QLLL01000006.1"/>
</dbReference>
<accession>A0A327QDI7</accession>
<evidence type="ECO:0000256" key="4">
    <source>
        <dbReference type="HAMAP-Rule" id="MF_00929"/>
    </source>
</evidence>
<dbReference type="GO" id="GO:0047736">
    <property type="term" value="F:cellobiose epimerase activity"/>
    <property type="evidence" value="ECO:0007669"/>
    <property type="project" value="UniProtKB-UniRule"/>
</dbReference>
<keyword evidence="3 4" id="KW-0413">Isomerase</keyword>
<dbReference type="EC" id="5.1.3.11" evidence="4"/>
<dbReference type="HAMAP" id="MF_00929">
    <property type="entry name" value="Cellobiose_2_epim"/>
    <property type="match status" value="1"/>
</dbReference>
<evidence type="ECO:0000256" key="2">
    <source>
        <dbReference type="ARBA" id="ARBA00008558"/>
    </source>
</evidence>
<organism evidence="5 6">
    <name type="scientific">Chitinophaga skermanii</name>
    <dbReference type="NCBI Taxonomy" id="331697"/>
    <lineage>
        <taxon>Bacteria</taxon>
        <taxon>Pseudomonadati</taxon>
        <taxon>Bacteroidota</taxon>
        <taxon>Chitinophagia</taxon>
        <taxon>Chitinophagales</taxon>
        <taxon>Chitinophagaceae</taxon>
        <taxon>Chitinophaga</taxon>
    </lineage>
</organism>
<comment type="similarity">
    <text evidence="2">Belongs to the N-acylglucosamine 2-epimerase family.</text>
</comment>
<evidence type="ECO:0000256" key="1">
    <source>
        <dbReference type="ARBA" id="ARBA00001470"/>
    </source>
</evidence>
<comment type="function">
    <text evidence="4">Catalyzes the reversible epimerization of cellobiose to 4-O-beta-D-glucopyranosyl-D-mannose (Glc-Man).</text>
</comment>
<evidence type="ECO:0000313" key="5">
    <source>
        <dbReference type="EMBL" id="RAJ02371.1"/>
    </source>
</evidence>
<dbReference type="AlphaFoldDB" id="A0A327QDI7"/>
<dbReference type="GO" id="GO:0005975">
    <property type="term" value="P:carbohydrate metabolic process"/>
    <property type="evidence" value="ECO:0007669"/>
    <property type="project" value="InterPro"/>
</dbReference>
<dbReference type="Gene3D" id="1.50.10.10">
    <property type="match status" value="1"/>
</dbReference>
<name>A0A327QDI7_9BACT</name>
<proteinExistence type="inferred from homology"/>
<sequence length="390" mass="45870">MKTALKQALQAELNNILYYWSSYTVDEQSGGFYGRLQNDNSVDPYALKGAVLNARILWTFAAAYRRIPKEEYIVLANRAYSYISEHFIDREFGGVYWSLNYTGQPVDTKKQVYAIAFTIYAFSEYYLACKDEKAKEQAILLYNILEQHAVDKNYGGYFEAFTREWKEMTDQRLSLKDANERKSMNTHLHVLEAYTTLYKAWPDAQLKSRIVDILNIFDQYIFNHSSKHLQLFFNDEWQVKGHIESYGHDIEAAWLMQEAAEAIQDETLILHFKQLAIEIADITFPAFDKDGGLWYEREGDHLVKEKHWWPQAEAIVGYVNAYQLSGEEKYLQQAVFTWQFVEERIVDNENGEWFWGIDENNQVMQEDKVGLWKCPYHNGRACLEIMDRLK</sequence>